<comment type="caution">
    <text evidence="6">The sequence shown here is derived from an EMBL/GenBank/DDBJ whole genome shotgun (WGS) entry which is preliminary data.</text>
</comment>
<protein>
    <recommendedName>
        <fullName evidence="8">Formate hydrogenlyase</fullName>
    </recommendedName>
</protein>
<dbReference type="InterPro" id="IPR052561">
    <property type="entry name" value="ComplexI_Subunit1"/>
</dbReference>
<evidence type="ECO:0000256" key="4">
    <source>
        <dbReference type="ARBA" id="ARBA00023136"/>
    </source>
</evidence>
<dbReference type="PANTHER" id="PTHR43359:SF1">
    <property type="entry name" value="FORMATE HYDROGENLYASE SUBUNIT 4-RELATED"/>
    <property type="match status" value="1"/>
</dbReference>
<accession>A0A2S6NCX5</accession>
<keyword evidence="2 5" id="KW-0812">Transmembrane</keyword>
<evidence type="ECO:0000313" key="7">
    <source>
        <dbReference type="Proteomes" id="UP000239724"/>
    </source>
</evidence>
<feature type="transmembrane region" description="Helical" evidence="5">
    <location>
        <begin position="169"/>
        <end position="190"/>
    </location>
</feature>
<sequence>MIIVLTLVLQILHAALILAAAPLAAGALDWLEARFAGRAGPPLLLPWASLVRLSRKTPIEREAGSPGLRYAPAAAFGATAAAAAMVPSFTLDMALFPLADILVIVSLLSVARVAEVLAALDAGAALPGLAAQQASAAAVPAEAALVVVVFALALMGGSFNLDLIIEQQAGLPTAAAAWVALAALLALAAADDARRDPPLDQHLTDTGLAIAQFAAWLRRLVWIDLIGALVFPAGLAASAAPLDWALGFAGWAARLVAGILALAGLRALLGSLPARRARELAGAAGLLALVAALLVLTGTRMA</sequence>
<dbReference type="InterPro" id="IPR001694">
    <property type="entry name" value="NADH_UbQ_OxRdtase_su1/FPO"/>
</dbReference>
<comment type="subcellular location">
    <subcellularLocation>
        <location evidence="1">Membrane</location>
        <topology evidence="1">Multi-pass membrane protein</topology>
    </subcellularLocation>
</comment>
<feature type="transmembrane region" description="Helical" evidence="5">
    <location>
        <begin position="248"/>
        <end position="268"/>
    </location>
</feature>
<reference evidence="6 7" key="1">
    <citation type="journal article" date="2018" name="Arch. Microbiol.">
        <title>New insights into the metabolic potential of the phototrophic purple bacterium Rhodopila globiformis DSM 161(T) from its draft genome sequence and evidence for a vanadium-dependent nitrogenase.</title>
        <authorList>
            <person name="Imhoff J.F."/>
            <person name="Rahn T."/>
            <person name="Kunzel S."/>
            <person name="Neulinger S.C."/>
        </authorList>
    </citation>
    <scope>NUCLEOTIDE SEQUENCE [LARGE SCALE GENOMIC DNA]</scope>
    <source>
        <strain evidence="6 7">DSM 161</strain>
    </source>
</reference>
<organism evidence="6 7">
    <name type="scientific">Rhodopila globiformis</name>
    <name type="common">Rhodopseudomonas globiformis</name>
    <dbReference type="NCBI Taxonomy" id="1071"/>
    <lineage>
        <taxon>Bacteria</taxon>
        <taxon>Pseudomonadati</taxon>
        <taxon>Pseudomonadota</taxon>
        <taxon>Alphaproteobacteria</taxon>
        <taxon>Acetobacterales</taxon>
        <taxon>Acetobacteraceae</taxon>
        <taxon>Rhodopila</taxon>
    </lineage>
</organism>
<keyword evidence="7" id="KW-1185">Reference proteome</keyword>
<dbReference type="AlphaFoldDB" id="A0A2S6NCX5"/>
<feature type="transmembrane region" description="Helical" evidence="5">
    <location>
        <begin position="280"/>
        <end position="299"/>
    </location>
</feature>
<dbReference type="EMBL" id="NHRY01000167">
    <property type="protein sequence ID" value="PPQ32485.1"/>
    <property type="molecule type" value="Genomic_DNA"/>
</dbReference>
<evidence type="ECO:0008006" key="8">
    <source>
        <dbReference type="Google" id="ProtNLM"/>
    </source>
</evidence>
<dbReference type="Pfam" id="PF00146">
    <property type="entry name" value="NADHdh"/>
    <property type="match status" value="1"/>
</dbReference>
<evidence type="ECO:0000256" key="2">
    <source>
        <dbReference type="ARBA" id="ARBA00022692"/>
    </source>
</evidence>
<feature type="transmembrane region" description="Helical" evidence="5">
    <location>
        <begin position="101"/>
        <end position="124"/>
    </location>
</feature>
<dbReference type="PANTHER" id="PTHR43359">
    <property type="entry name" value="FORMATE HYDROGENLYASE SUBUNIT 4"/>
    <property type="match status" value="1"/>
</dbReference>
<dbReference type="GO" id="GO:0005886">
    <property type="term" value="C:plasma membrane"/>
    <property type="evidence" value="ECO:0007669"/>
    <property type="project" value="TreeGrafter"/>
</dbReference>
<evidence type="ECO:0000313" key="6">
    <source>
        <dbReference type="EMBL" id="PPQ32485.1"/>
    </source>
</evidence>
<keyword evidence="3 5" id="KW-1133">Transmembrane helix</keyword>
<evidence type="ECO:0000256" key="1">
    <source>
        <dbReference type="ARBA" id="ARBA00004141"/>
    </source>
</evidence>
<dbReference type="RefSeq" id="WP_104519774.1">
    <property type="nucleotide sequence ID" value="NZ_NHRY01000167.1"/>
</dbReference>
<feature type="transmembrane region" description="Helical" evidence="5">
    <location>
        <begin position="220"/>
        <end position="242"/>
    </location>
</feature>
<dbReference type="OrthoDB" id="4086958at1224"/>
<name>A0A2S6NCX5_RHOGL</name>
<dbReference type="Proteomes" id="UP000239724">
    <property type="component" value="Unassembled WGS sequence"/>
</dbReference>
<evidence type="ECO:0000256" key="5">
    <source>
        <dbReference type="SAM" id="Phobius"/>
    </source>
</evidence>
<gene>
    <name evidence="6" type="ORF">CCS01_15685</name>
</gene>
<evidence type="ECO:0000256" key="3">
    <source>
        <dbReference type="ARBA" id="ARBA00022989"/>
    </source>
</evidence>
<proteinExistence type="predicted"/>
<keyword evidence="4 5" id="KW-0472">Membrane</keyword>
<feature type="transmembrane region" description="Helical" evidence="5">
    <location>
        <begin position="136"/>
        <end position="157"/>
    </location>
</feature>